<evidence type="ECO:0000313" key="2">
    <source>
        <dbReference type="EMBL" id="VGO17045.1"/>
    </source>
</evidence>
<dbReference type="Pfam" id="PF10047">
    <property type="entry name" value="DUF2281"/>
    <property type="match status" value="1"/>
</dbReference>
<accession>A0A6C2UAL1</accession>
<organism evidence="2 3">
    <name type="scientific">Pontiella desulfatans</name>
    <dbReference type="NCBI Taxonomy" id="2750659"/>
    <lineage>
        <taxon>Bacteria</taxon>
        <taxon>Pseudomonadati</taxon>
        <taxon>Kiritimatiellota</taxon>
        <taxon>Kiritimatiellia</taxon>
        <taxon>Kiritimatiellales</taxon>
        <taxon>Pontiellaceae</taxon>
        <taxon>Pontiella</taxon>
    </lineage>
</organism>
<evidence type="ECO:0000259" key="1">
    <source>
        <dbReference type="Pfam" id="PF10047"/>
    </source>
</evidence>
<dbReference type="InterPro" id="IPR018739">
    <property type="entry name" value="DUF2281"/>
</dbReference>
<feature type="domain" description="DUF2281" evidence="1">
    <location>
        <begin position="7"/>
        <end position="35"/>
    </location>
</feature>
<protein>
    <recommendedName>
        <fullName evidence="1">DUF2281 domain-containing protein</fullName>
    </recommendedName>
</protein>
<name>A0A6C2UAL1_PONDE</name>
<dbReference type="AlphaFoldDB" id="A0A6C2UAL1"/>
<dbReference type="EMBL" id="CAAHFG010000004">
    <property type="protein sequence ID" value="VGO17045.1"/>
    <property type="molecule type" value="Genomic_DNA"/>
</dbReference>
<sequence>MTIAELISQQVKKLSDAGQLEVLDYVEFIEQKYQARSFVAENNDWSEMSVGAAMHGMEDEPSLYSLDDIIEA</sequence>
<gene>
    <name evidence="2" type="ORF">PDESU_05639</name>
</gene>
<keyword evidence="3" id="KW-1185">Reference proteome</keyword>
<evidence type="ECO:0000313" key="3">
    <source>
        <dbReference type="Proteomes" id="UP000366872"/>
    </source>
</evidence>
<reference evidence="2 3" key="1">
    <citation type="submission" date="2019-04" db="EMBL/GenBank/DDBJ databases">
        <authorList>
            <person name="Van Vliet M D."/>
        </authorList>
    </citation>
    <scope>NUCLEOTIDE SEQUENCE [LARGE SCALE GENOMIC DNA]</scope>
    <source>
        <strain evidence="2 3">F1</strain>
    </source>
</reference>
<dbReference type="Proteomes" id="UP000366872">
    <property type="component" value="Unassembled WGS sequence"/>
</dbReference>
<proteinExistence type="predicted"/>
<dbReference type="RefSeq" id="WP_136082548.1">
    <property type="nucleotide sequence ID" value="NZ_CAAHFG010000004.1"/>
</dbReference>